<reference evidence="1" key="1">
    <citation type="submission" date="2020-12" db="EMBL/GenBank/DDBJ databases">
        <title>Genome sequencing of genetic groups of Flavobacterium columnare.</title>
        <authorList>
            <person name="Waldbieser G.C."/>
            <person name="Griffin M.J."/>
            <person name="LaFrentz B.R."/>
        </authorList>
    </citation>
    <scope>NUCLEOTIDE SEQUENCE</scope>
    <source>
        <strain evidence="1">90-106</strain>
    </source>
</reference>
<accession>A0A8G0P5V6</accession>
<dbReference type="Proteomes" id="UP000824721">
    <property type="component" value="Chromosome"/>
</dbReference>
<dbReference type="KEGG" id="fdv:JJC05_12380"/>
<evidence type="ECO:0000313" key="1">
    <source>
        <dbReference type="EMBL" id="QYS88457.1"/>
    </source>
</evidence>
<organism evidence="1">
    <name type="scientific">Flavobacterium columnare</name>
    <dbReference type="NCBI Taxonomy" id="996"/>
    <lineage>
        <taxon>Bacteria</taxon>
        <taxon>Pseudomonadati</taxon>
        <taxon>Bacteroidota</taxon>
        <taxon>Flavobacteriia</taxon>
        <taxon>Flavobacteriales</taxon>
        <taxon>Flavobacteriaceae</taxon>
        <taxon>Flavobacterium</taxon>
    </lineage>
</organism>
<name>A0A8G0P5V6_9FLAO</name>
<dbReference type="EMBL" id="CP067378">
    <property type="protein sequence ID" value="QYS88457.1"/>
    <property type="molecule type" value="Genomic_DNA"/>
</dbReference>
<proteinExistence type="predicted"/>
<protein>
    <submittedName>
        <fullName evidence="1">Uncharacterized protein</fullName>
    </submittedName>
</protein>
<dbReference type="AlphaFoldDB" id="A0A8G0P5V6"/>
<sequence>MGYSGWIVTLPSTSIRIEPVVTGVTSVLAVVTATPFNVSNPFPLFAKTLPAGVLVVAEVATVPKLSFLATN</sequence>
<gene>
    <name evidence="1" type="ORF">JJC05_12380</name>
</gene>